<dbReference type="GO" id="GO:0003964">
    <property type="term" value="F:RNA-directed DNA polymerase activity"/>
    <property type="evidence" value="ECO:0007669"/>
    <property type="project" value="UniProtKB-KW"/>
</dbReference>
<comment type="similarity">
    <text evidence="8">Belongs to the bacterial reverse transcriptase family.</text>
</comment>
<reference evidence="11 12" key="1">
    <citation type="submission" date="2019-09" db="EMBL/GenBank/DDBJ databases">
        <title>Taxonomy of Antarctic Massilia spp.: description of Massilia rubra sp. nov., Massilia aquatica sp. nov., Massilia mucilaginosa sp. nov., Massilia frigida sp. nov. isolated from streams, lakes and regoliths.</title>
        <authorList>
            <person name="Holochova P."/>
            <person name="Sedlacek I."/>
            <person name="Kralova S."/>
            <person name="Maslanova I."/>
            <person name="Busse H.-J."/>
            <person name="Stankova E."/>
            <person name="Vrbovska V."/>
            <person name="Kovarovic V."/>
            <person name="Bartak M."/>
            <person name="Svec P."/>
            <person name="Pantucek R."/>
        </authorList>
    </citation>
    <scope>NUCLEOTIDE SEQUENCE [LARGE SCALE GENOMIC DNA]</scope>
    <source>
        <strain evidence="11 12">CCM 8692</strain>
    </source>
</reference>
<evidence type="ECO:0000256" key="2">
    <source>
        <dbReference type="ARBA" id="ARBA00022679"/>
    </source>
</evidence>
<organism evidence="11 12">
    <name type="scientific">Massilia rubra</name>
    <dbReference type="NCBI Taxonomy" id="2607910"/>
    <lineage>
        <taxon>Bacteria</taxon>
        <taxon>Pseudomonadati</taxon>
        <taxon>Pseudomonadota</taxon>
        <taxon>Betaproteobacteria</taxon>
        <taxon>Burkholderiales</taxon>
        <taxon>Oxalobacteraceae</taxon>
        <taxon>Telluria group</taxon>
        <taxon>Massilia</taxon>
    </lineage>
</organism>
<evidence type="ECO:0000256" key="7">
    <source>
        <dbReference type="ARBA" id="ARBA00023118"/>
    </source>
</evidence>
<dbReference type="InterPro" id="IPR043502">
    <property type="entry name" value="DNA/RNA_pol_sf"/>
</dbReference>
<sequence length="402" mass="44937">MTHWQSQLFEVDAPPDAPVDAALAIANAIRSINPLLPPLFTLSHLAHETGVPYKYLRNTVARGKVDEQYSVFRIQKRAPSATIQYRWIAAPHPLLLKTQRWINTNILKNIAVHNAAFAYIKEGSAYKAACLHNQAKWLVKVDIRNFFESILETKICKVFETAGYQPLLAFELSRICTRIATPEMERALAPNGRVPNSLKGLKYSISAYNSFALGHLPQGAPTSPMLANIVAKEIDDEISSLAEKYKLRYSRYSDDIVLSTPSTQFGKEMCKEVVGKLYRILLSAGYQPNVEKTKISGPGSKMIVLGLLVDGKTPRLTSEFKSKLRMHLFYCRTRSPQQHAVKRKFASLLGLKNHLIGLISYAGTIDAAFASKCYAELNACSWPIFDSADFDSIIESTVKILR</sequence>
<gene>
    <name evidence="11" type="ORF">F0185_04615</name>
</gene>
<keyword evidence="2" id="KW-0808">Transferase</keyword>
<evidence type="ECO:0000256" key="5">
    <source>
        <dbReference type="ARBA" id="ARBA00022842"/>
    </source>
</evidence>
<dbReference type="PANTHER" id="PTHR34047:SF7">
    <property type="entry name" value="RNA-DIRECTED DNA POLYMERASE"/>
    <property type="match status" value="1"/>
</dbReference>
<dbReference type="Proteomes" id="UP000785613">
    <property type="component" value="Unassembled WGS sequence"/>
</dbReference>
<dbReference type="RefSeq" id="WP_167222022.1">
    <property type="nucleotide sequence ID" value="NZ_VUYU01000002.1"/>
</dbReference>
<evidence type="ECO:0000256" key="9">
    <source>
        <dbReference type="ARBA" id="ARBA00048173"/>
    </source>
</evidence>
<name>A0ABX0LE13_9BURK</name>
<evidence type="ECO:0000256" key="6">
    <source>
        <dbReference type="ARBA" id="ARBA00022918"/>
    </source>
</evidence>
<dbReference type="PANTHER" id="PTHR34047">
    <property type="entry name" value="NUCLEAR INTRON MATURASE 1, MITOCHONDRIAL-RELATED"/>
    <property type="match status" value="1"/>
</dbReference>
<evidence type="ECO:0000256" key="3">
    <source>
        <dbReference type="ARBA" id="ARBA00022695"/>
    </source>
</evidence>
<keyword evidence="6 11" id="KW-0695">RNA-directed DNA polymerase</keyword>
<accession>A0ABX0LE13</accession>
<dbReference type="CDD" id="cd03487">
    <property type="entry name" value="RT_Bac_retron_II"/>
    <property type="match status" value="1"/>
</dbReference>
<evidence type="ECO:0000256" key="4">
    <source>
        <dbReference type="ARBA" id="ARBA00022723"/>
    </source>
</evidence>
<comment type="catalytic activity">
    <reaction evidence="9">
        <text>DNA(n) + a 2'-deoxyribonucleoside 5'-triphosphate = DNA(n+1) + diphosphate</text>
        <dbReference type="Rhea" id="RHEA:22508"/>
        <dbReference type="Rhea" id="RHEA-COMP:17339"/>
        <dbReference type="Rhea" id="RHEA-COMP:17340"/>
        <dbReference type="ChEBI" id="CHEBI:33019"/>
        <dbReference type="ChEBI" id="CHEBI:61560"/>
        <dbReference type="ChEBI" id="CHEBI:173112"/>
        <dbReference type="EC" id="2.7.7.49"/>
    </reaction>
</comment>
<keyword evidence="3" id="KW-0548">Nucleotidyltransferase</keyword>
<evidence type="ECO:0000313" key="12">
    <source>
        <dbReference type="Proteomes" id="UP000785613"/>
    </source>
</evidence>
<keyword evidence="5" id="KW-0460">Magnesium</keyword>
<evidence type="ECO:0000256" key="8">
    <source>
        <dbReference type="ARBA" id="ARBA00034120"/>
    </source>
</evidence>
<protein>
    <recommendedName>
        <fullName evidence="1">RNA-directed DNA polymerase</fullName>
        <ecNumber evidence="1">2.7.7.49</ecNumber>
    </recommendedName>
</protein>
<comment type="caution">
    <text evidence="11">The sequence shown here is derived from an EMBL/GenBank/DDBJ whole genome shotgun (WGS) entry which is preliminary data.</text>
</comment>
<evidence type="ECO:0000313" key="11">
    <source>
        <dbReference type="EMBL" id="NHZ32873.1"/>
    </source>
</evidence>
<dbReference type="InterPro" id="IPR051083">
    <property type="entry name" value="GrpII_Intron_Splice-Mob/Def"/>
</dbReference>
<proteinExistence type="inferred from homology"/>
<dbReference type="SUPFAM" id="SSF56672">
    <property type="entry name" value="DNA/RNA polymerases"/>
    <property type="match status" value="1"/>
</dbReference>
<keyword evidence="12" id="KW-1185">Reference proteome</keyword>
<dbReference type="PROSITE" id="PS50878">
    <property type="entry name" value="RT_POL"/>
    <property type="match status" value="1"/>
</dbReference>
<evidence type="ECO:0000256" key="1">
    <source>
        <dbReference type="ARBA" id="ARBA00012493"/>
    </source>
</evidence>
<dbReference type="PRINTS" id="PR00866">
    <property type="entry name" value="RNADNAPOLMS"/>
</dbReference>
<feature type="domain" description="Reverse transcriptase" evidence="10">
    <location>
        <begin position="56"/>
        <end position="309"/>
    </location>
</feature>
<keyword evidence="7" id="KW-0051">Antiviral defense</keyword>
<evidence type="ECO:0000259" key="10">
    <source>
        <dbReference type="PROSITE" id="PS50878"/>
    </source>
</evidence>
<dbReference type="InterPro" id="IPR000477">
    <property type="entry name" value="RT_dom"/>
</dbReference>
<dbReference type="InterPro" id="IPR000123">
    <property type="entry name" value="Reverse_transcriptase_msDNA"/>
</dbReference>
<dbReference type="EMBL" id="VUYU01000002">
    <property type="protein sequence ID" value="NHZ32873.1"/>
    <property type="molecule type" value="Genomic_DNA"/>
</dbReference>
<dbReference type="Pfam" id="PF00078">
    <property type="entry name" value="RVT_1"/>
    <property type="match status" value="1"/>
</dbReference>
<keyword evidence="4" id="KW-0479">Metal-binding</keyword>
<dbReference type="EC" id="2.7.7.49" evidence="1"/>